<dbReference type="Proteomes" id="UP000250275">
    <property type="component" value="Unassembled WGS sequence"/>
</dbReference>
<keyword evidence="3" id="KW-1185">Reference proteome</keyword>
<sequence length="247" mass="28204">MEIDGSDKSKSRRGQESIEQSRPGFLATNPWASRILDHGQTPPAPLWTSFFIRPAATPRADFETTGSPSTKPMLALGATKIKRHPRYPCELYDPGPCVHADSPVFRQPFPMRRDTDTLRPIDRALSFSVSLLRNQRVRRKARDNRSKRLVYGLLLESRIDMSLAFIESQKDTKTKSQPDKETGKSRRINEFFEFTKARVISEEFSEGGSNVLKEPIWKIEEFRGELSASLEISKDSTRDNQDLEEIC</sequence>
<proteinExistence type="predicted"/>
<accession>A0A310SNM5</accession>
<evidence type="ECO:0000313" key="3">
    <source>
        <dbReference type="Proteomes" id="UP000250275"/>
    </source>
</evidence>
<organism evidence="2 3">
    <name type="scientific">Eufriesea mexicana</name>
    <dbReference type="NCBI Taxonomy" id="516756"/>
    <lineage>
        <taxon>Eukaryota</taxon>
        <taxon>Metazoa</taxon>
        <taxon>Ecdysozoa</taxon>
        <taxon>Arthropoda</taxon>
        <taxon>Hexapoda</taxon>
        <taxon>Insecta</taxon>
        <taxon>Pterygota</taxon>
        <taxon>Neoptera</taxon>
        <taxon>Endopterygota</taxon>
        <taxon>Hymenoptera</taxon>
        <taxon>Apocrita</taxon>
        <taxon>Aculeata</taxon>
        <taxon>Apoidea</taxon>
        <taxon>Anthophila</taxon>
        <taxon>Apidae</taxon>
        <taxon>Eufriesea</taxon>
    </lineage>
</organism>
<reference evidence="2 3" key="1">
    <citation type="submission" date="2015-07" db="EMBL/GenBank/DDBJ databases">
        <title>The genome of Eufriesea mexicana.</title>
        <authorList>
            <person name="Pan H."/>
            <person name="Kapheim K."/>
        </authorList>
    </citation>
    <scope>NUCLEOTIDE SEQUENCE [LARGE SCALE GENOMIC DNA]</scope>
    <source>
        <strain evidence="2">0111107269</strain>
        <tissue evidence="2">Whole body</tissue>
    </source>
</reference>
<protein>
    <submittedName>
        <fullName evidence="2">Uncharacterized protein</fullName>
    </submittedName>
</protein>
<dbReference type="EMBL" id="KQ759770">
    <property type="protein sequence ID" value="OAD62938.1"/>
    <property type="molecule type" value="Genomic_DNA"/>
</dbReference>
<name>A0A310SNM5_9HYME</name>
<evidence type="ECO:0000313" key="2">
    <source>
        <dbReference type="EMBL" id="OAD62938.1"/>
    </source>
</evidence>
<dbReference type="AlphaFoldDB" id="A0A310SNM5"/>
<evidence type="ECO:0000256" key="1">
    <source>
        <dbReference type="SAM" id="MobiDB-lite"/>
    </source>
</evidence>
<gene>
    <name evidence="2" type="ORF">WN48_07117</name>
</gene>
<feature type="compositionally biased region" description="Basic and acidic residues" evidence="1">
    <location>
        <begin position="1"/>
        <end position="16"/>
    </location>
</feature>
<feature type="region of interest" description="Disordered" evidence="1">
    <location>
        <begin position="1"/>
        <end position="25"/>
    </location>
</feature>